<feature type="transmembrane region" description="Helical" evidence="13">
    <location>
        <begin position="56"/>
        <end position="78"/>
    </location>
</feature>
<comment type="cofactor">
    <cofactor evidence="12">
        <name>heme</name>
        <dbReference type="ChEBI" id="CHEBI:30413"/>
    </cofactor>
    <text evidence="12">The heme is bound between the two transmembrane subunits.</text>
</comment>
<evidence type="ECO:0000256" key="5">
    <source>
        <dbReference type="ARBA" id="ARBA00022617"/>
    </source>
</evidence>
<evidence type="ECO:0000256" key="11">
    <source>
        <dbReference type="ARBA" id="ARBA00025912"/>
    </source>
</evidence>
<feature type="binding site" description="axial binding residue" evidence="12">
    <location>
        <position position="80"/>
    </location>
    <ligand>
        <name>heme</name>
        <dbReference type="ChEBI" id="CHEBI:30413"/>
        <note>ligand shared with second transmembrane subunit</note>
    </ligand>
    <ligandPart>
        <name>Fe</name>
        <dbReference type="ChEBI" id="CHEBI:18248"/>
    </ligandPart>
</feature>
<comment type="subunit">
    <text evidence="11">Part of an enzyme complex containing four subunits: a flavoprotein, an iron-sulfur protein, plus two membrane-anchoring proteins, SdhC and SdhD. The complex can form homotrimers.</text>
</comment>
<evidence type="ECO:0000256" key="2">
    <source>
        <dbReference type="ARBA" id="ARBA00004141"/>
    </source>
</evidence>
<keyword evidence="10 13" id="KW-0472">Membrane</keyword>
<evidence type="ECO:0000256" key="10">
    <source>
        <dbReference type="ARBA" id="ARBA00023136"/>
    </source>
</evidence>
<comment type="function">
    <text evidence="1">Membrane-anchoring subunit of succinate dehydrogenase (SDH).</text>
</comment>
<evidence type="ECO:0000313" key="14">
    <source>
        <dbReference type="EMBL" id="MXP24936.1"/>
    </source>
</evidence>
<keyword evidence="9 12" id="KW-0408">Iron</keyword>
<dbReference type="InterPro" id="IPR034804">
    <property type="entry name" value="SQR/QFR_C/D"/>
</dbReference>
<proteinExistence type="inferred from homology"/>
<reference evidence="14 15" key="1">
    <citation type="submission" date="2019-12" db="EMBL/GenBank/DDBJ databases">
        <title>Genomic-based taxomic classification of the family Erythrobacteraceae.</title>
        <authorList>
            <person name="Xu L."/>
        </authorList>
    </citation>
    <scope>NUCLEOTIDE SEQUENCE [LARGE SCALE GENOMIC DNA]</scope>
    <source>
        <strain evidence="14 15">DSM 18604</strain>
    </source>
</reference>
<evidence type="ECO:0000256" key="9">
    <source>
        <dbReference type="ARBA" id="ARBA00023004"/>
    </source>
</evidence>
<protein>
    <recommendedName>
        <fullName evidence="4">Succinate dehydrogenase cytochrome b556 subunit</fullName>
    </recommendedName>
</protein>
<evidence type="ECO:0000256" key="6">
    <source>
        <dbReference type="ARBA" id="ARBA00022692"/>
    </source>
</evidence>
<feature type="transmembrane region" description="Helical" evidence="13">
    <location>
        <begin position="106"/>
        <end position="123"/>
    </location>
</feature>
<dbReference type="GO" id="GO:0009055">
    <property type="term" value="F:electron transfer activity"/>
    <property type="evidence" value="ECO:0007669"/>
    <property type="project" value="InterPro"/>
</dbReference>
<evidence type="ECO:0000256" key="3">
    <source>
        <dbReference type="ARBA" id="ARBA00007244"/>
    </source>
</evidence>
<dbReference type="PIRSF" id="PIRSF000178">
    <property type="entry name" value="SDH_cyt_b560"/>
    <property type="match status" value="1"/>
</dbReference>
<evidence type="ECO:0000256" key="7">
    <source>
        <dbReference type="ARBA" id="ARBA00022723"/>
    </source>
</evidence>
<dbReference type="AlphaFoldDB" id="A0A845A8P8"/>
<dbReference type="RefSeq" id="WP_160738117.1">
    <property type="nucleotide sequence ID" value="NZ_WTYQ01000001.1"/>
</dbReference>
<dbReference type="CDD" id="cd03499">
    <property type="entry name" value="SQR_TypeC_SdhC"/>
    <property type="match status" value="1"/>
</dbReference>
<dbReference type="PROSITE" id="PS01000">
    <property type="entry name" value="SDH_CYT_1"/>
    <property type="match status" value="1"/>
</dbReference>
<dbReference type="PANTHER" id="PTHR10978:SF5">
    <property type="entry name" value="SUCCINATE DEHYDROGENASE CYTOCHROME B560 SUBUNIT, MITOCHONDRIAL"/>
    <property type="match status" value="1"/>
</dbReference>
<comment type="subcellular location">
    <subcellularLocation>
        <location evidence="2">Membrane</location>
        <topology evidence="2">Multi-pass membrane protein</topology>
    </subcellularLocation>
</comment>
<evidence type="ECO:0000313" key="15">
    <source>
        <dbReference type="Proteomes" id="UP000460561"/>
    </source>
</evidence>
<dbReference type="InterPro" id="IPR014314">
    <property type="entry name" value="Succ_DH_cytb556"/>
</dbReference>
<evidence type="ECO:0000256" key="4">
    <source>
        <dbReference type="ARBA" id="ARBA00020076"/>
    </source>
</evidence>
<dbReference type="SUPFAM" id="SSF81343">
    <property type="entry name" value="Fumarate reductase respiratory complex transmembrane subunits"/>
    <property type="match status" value="1"/>
</dbReference>
<keyword evidence="8 13" id="KW-1133">Transmembrane helix</keyword>
<organism evidence="14 15">
    <name type="scientific">Altericroceibacterium indicum</name>
    <dbReference type="NCBI Taxonomy" id="374177"/>
    <lineage>
        <taxon>Bacteria</taxon>
        <taxon>Pseudomonadati</taxon>
        <taxon>Pseudomonadota</taxon>
        <taxon>Alphaproteobacteria</taxon>
        <taxon>Sphingomonadales</taxon>
        <taxon>Erythrobacteraceae</taxon>
        <taxon>Altericroceibacterium</taxon>
    </lineage>
</organism>
<dbReference type="Gene3D" id="1.20.1300.10">
    <property type="entry name" value="Fumarate reductase/succinate dehydrogenase, transmembrane subunit"/>
    <property type="match status" value="1"/>
</dbReference>
<evidence type="ECO:0000256" key="1">
    <source>
        <dbReference type="ARBA" id="ARBA00004050"/>
    </source>
</evidence>
<evidence type="ECO:0000256" key="12">
    <source>
        <dbReference type="PIRSR" id="PIRSR000178-1"/>
    </source>
</evidence>
<dbReference type="GO" id="GO:0046872">
    <property type="term" value="F:metal ion binding"/>
    <property type="evidence" value="ECO:0007669"/>
    <property type="project" value="UniProtKB-KW"/>
</dbReference>
<dbReference type="Pfam" id="PF01127">
    <property type="entry name" value="Sdh_cyt"/>
    <property type="match status" value="1"/>
</dbReference>
<keyword evidence="6 13" id="KW-0812">Transmembrane</keyword>
<dbReference type="InterPro" id="IPR018495">
    <property type="entry name" value="Succ_DH_cyt_bsu_CS"/>
</dbReference>
<feature type="transmembrane region" description="Helical" evidence="13">
    <location>
        <begin position="23"/>
        <end position="44"/>
    </location>
</feature>
<dbReference type="EMBL" id="WTYQ01000001">
    <property type="protein sequence ID" value="MXP24936.1"/>
    <property type="molecule type" value="Genomic_DNA"/>
</dbReference>
<comment type="caution">
    <text evidence="14">The sequence shown here is derived from an EMBL/GenBank/DDBJ whole genome shotgun (WGS) entry which is preliminary data.</text>
</comment>
<dbReference type="Proteomes" id="UP000460561">
    <property type="component" value="Unassembled WGS sequence"/>
</dbReference>
<dbReference type="NCBIfam" id="TIGR02970">
    <property type="entry name" value="succ_dehyd_cytB"/>
    <property type="match status" value="1"/>
</dbReference>
<comment type="similarity">
    <text evidence="3">Belongs to the cytochrome b560 family.</text>
</comment>
<gene>
    <name evidence="14" type="primary">sdhC</name>
    <name evidence="14" type="ORF">GRI39_02600</name>
</gene>
<dbReference type="GO" id="GO:0016020">
    <property type="term" value="C:membrane"/>
    <property type="evidence" value="ECO:0007669"/>
    <property type="project" value="UniProtKB-SubCell"/>
</dbReference>
<name>A0A845A8P8_9SPHN</name>
<accession>A0A845A8P8</accession>
<dbReference type="PANTHER" id="PTHR10978">
    <property type="entry name" value="SUCCINATE DEHYDROGENASE CYTOCHROME B560 SUBUNIT"/>
    <property type="match status" value="1"/>
</dbReference>
<dbReference type="OrthoDB" id="9799441at2"/>
<keyword evidence="7 12" id="KW-0479">Metal-binding</keyword>
<sequence length="125" mass="13326">MANRPLSPHLQVYKWGPHMAASIFHRATGSALSLAALPVLLWWLGALASGPDAYATFSAVATSWIGIIVLIGISWSFFHHSVSGIRHFVLDLGAGFELKANRAGSVATFVIALVLTAAFWAAILL</sequence>
<keyword evidence="15" id="KW-1185">Reference proteome</keyword>
<evidence type="ECO:0000256" key="8">
    <source>
        <dbReference type="ARBA" id="ARBA00022989"/>
    </source>
</evidence>
<dbReference type="GO" id="GO:0006099">
    <property type="term" value="P:tricarboxylic acid cycle"/>
    <property type="evidence" value="ECO:0007669"/>
    <property type="project" value="InterPro"/>
</dbReference>
<dbReference type="InterPro" id="IPR000701">
    <property type="entry name" value="SuccDH_FuR_B_TM-su"/>
</dbReference>
<evidence type="ECO:0000256" key="13">
    <source>
        <dbReference type="SAM" id="Phobius"/>
    </source>
</evidence>
<keyword evidence="5 12" id="KW-0349">Heme</keyword>